<reference evidence="1" key="1">
    <citation type="journal article" date="2016" name="Biosci. Biotechnol. Biochem.">
        <title>Bioconversion of AHX to AOH by resting cells of Burkholderia contaminans CH-1.</title>
        <authorList>
            <person name="Choi J.H."/>
            <person name="Kikuchi A."/>
            <person name="Pumkaeo P."/>
            <person name="Hirai H."/>
            <person name="Tokuyama S."/>
            <person name="Kawagishi H."/>
        </authorList>
    </citation>
    <scope>NUCLEOTIDE SEQUENCE</scope>
    <source>
        <strain evidence="1">CH-1</strain>
        <plasmid evidence="1">pBC453</plasmid>
    </source>
</reference>
<keyword evidence="1" id="KW-0614">Plasmid</keyword>
<dbReference type="EMBL" id="CP090643">
    <property type="protein sequence ID" value="WFN23558.1"/>
    <property type="molecule type" value="Genomic_DNA"/>
</dbReference>
<accession>A0A250LL83</accession>
<reference evidence="2 3" key="3">
    <citation type="submission" date="2021-12" db="EMBL/GenBank/DDBJ databases">
        <title>Genomic and phenotypic characterization of three Burkholderia contaminans isolates recovered from different sources.</title>
        <authorList>
            <person name="Lopez De Volder A."/>
            <person name="Fan Y."/>
            <person name="Nunvar J."/>
            <person name="Herrera T."/>
            <person name="Timp W."/>
            <person name="Degrossi J."/>
        </authorList>
    </citation>
    <scope>NUCLEOTIDE SEQUENCE [LARGE SCALE GENOMIC DNA]</scope>
    <source>
        <strain evidence="2 3">LMG 23361</strain>
        <plasmid evidence="2 3">unnamed1</plasmid>
    </source>
</reference>
<dbReference type="RefSeq" id="WP_046543964.1">
    <property type="nucleotide sequence ID" value="NZ_AP018360.1"/>
</dbReference>
<dbReference type="EMBL" id="AP018360">
    <property type="protein sequence ID" value="BBA45290.1"/>
    <property type="molecule type" value="Genomic_DNA"/>
</dbReference>
<evidence type="ECO:0000313" key="1">
    <source>
        <dbReference type="EMBL" id="BBA45290.1"/>
    </source>
</evidence>
<name>A0A250LL83_9BURK</name>
<evidence type="ECO:0000313" key="3">
    <source>
        <dbReference type="Proteomes" id="UP001220209"/>
    </source>
</evidence>
<gene>
    <name evidence="1" type="ORF">BCCH1_78010</name>
    <name evidence="2" type="ORF">LXE91_39140</name>
</gene>
<geneLocation type="plasmid" evidence="1">
    <name>pBC453</name>
</geneLocation>
<protein>
    <submittedName>
        <fullName evidence="1">Uncharacterized protein</fullName>
    </submittedName>
</protein>
<sequence>MAIAIGSAYVLCIIRTQCASLEARLFVRRESDASPEYFWRAGSLAPEYAPSAIAEGEIKAQSDDVAICEFQTLVLKGKVTGSDGKPFGVSRVLVQVLPKITEGPFPGQLTLAPQVSAKPPAAAVVTS</sequence>
<dbReference type="Proteomes" id="UP001220209">
    <property type="component" value="Plasmid unnamed1"/>
</dbReference>
<dbReference type="AlphaFoldDB" id="A0A250LL83"/>
<reference evidence="1" key="2">
    <citation type="journal article" date="2017" name="Genome Announc.">
        <title>High-Quality Draft Genome Sequence of Burkholderia contaminans CH-1, a Gram-Negative Bacterium That Metabolizes 2-Azahypoxanthine, a Plant Growth-Regulating Compound.</title>
        <authorList>
            <person name="Choi J.-H."/>
            <person name="Sugiura H."/>
            <person name="Moriuchi R."/>
            <person name="Kawagishi H."/>
            <person name="Dohra H."/>
        </authorList>
    </citation>
    <scope>NUCLEOTIDE SEQUENCE</scope>
    <source>
        <strain evidence="1">CH-1</strain>
        <plasmid evidence="1">pBC453</plasmid>
    </source>
</reference>
<geneLocation type="plasmid" evidence="2 3">
    <name>unnamed1</name>
</geneLocation>
<organism evidence="1">
    <name type="scientific">Burkholderia contaminans</name>
    <dbReference type="NCBI Taxonomy" id="488447"/>
    <lineage>
        <taxon>Bacteria</taxon>
        <taxon>Pseudomonadati</taxon>
        <taxon>Pseudomonadota</taxon>
        <taxon>Betaproteobacteria</taxon>
        <taxon>Burkholderiales</taxon>
        <taxon>Burkholderiaceae</taxon>
        <taxon>Burkholderia</taxon>
        <taxon>Burkholderia cepacia complex</taxon>
    </lineage>
</organism>
<evidence type="ECO:0000313" key="2">
    <source>
        <dbReference type="EMBL" id="WFN23558.1"/>
    </source>
</evidence>
<proteinExistence type="predicted"/>